<sequence>MEIISRSEQKRRYRQVEELARELSELSDRDIKKLPEAVDLILEEVRTIRGLKTGARKRQIKYLAKHLHEVELTGIYEFLRMRKGSQLHTKKKFHLAERLRDDLVNEAIEDQQECRATDTVWEPDWKSEVIRQAIATHPSLVERELRKAIHQYVRTRNMVHYRELFRMIKTALEQEERRRKMES</sequence>
<reference evidence="5 6" key="1">
    <citation type="submission" date="2020-08" db="EMBL/GenBank/DDBJ databases">
        <title>Bridging the membrane lipid divide: bacteria of the FCB group superphylum have the potential to synthesize archaeal ether lipids.</title>
        <authorList>
            <person name="Villanueva L."/>
            <person name="Von Meijenfeldt F.A.B."/>
            <person name="Westbye A.B."/>
            <person name="Yadav S."/>
            <person name="Hopmans E.C."/>
            <person name="Dutilh B.E."/>
            <person name="Sinninghe Damste J.S."/>
        </authorList>
    </citation>
    <scope>NUCLEOTIDE SEQUENCE [LARGE SCALE GENOMIC DNA]</scope>
    <source>
        <strain evidence="5">NIOZ-UU81</strain>
    </source>
</reference>
<dbReference type="EMBL" id="JACNLK010000028">
    <property type="protein sequence ID" value="MBC8208090.1"/>
    <property type="molecule type" value="Genomic_DNA"/>
</dbReference>
<accession>A0A8J6TBX2</accession>
<dbReference type="PANTHER" id="PTHR38101">
    <property type="entry name" value="UPF0307 PROTEIN YJGA"/>
    <property type="match status" value="1"/>
</dbReference>
<dbReference type="GO" id="GO:0042254">
    <property type="term" value="P:ribosome biogenesis"/>
    <property type="evidence" value="ECO:0007669"/>
    <property type="project" value="UniProtKB-KW"/>
</dbReference>
<dbReference type="GO" id="GO:0005829">
    <property type="term" value="C:cytosol"/>
    <property type="evidence" value="ECO:0007669"/>
    <property type="project" value="TreeGrafter"/>
</dbReference>
<dbReference type="CDD" id="cd16331">
    <property type="entry name" value="YjgA-like"/>
    <property type="match status" value="1"/>
</dbReference>
<evidence type="ECO:0000256" key="3">
    <source>
        <dbReference type="ARBA" id="ARBA00022730"/>
    </source>
</evidence>
<dbReference type="AlphaFoldDB" id="A0A8J6TBX2"/>
<dbReference type="InterPro" id="IPR023153">
    <property type="entry name" value="DarP_sf"/>
</dbReference>
<keyword evidence="2" id="KW-0690">Ribosome biogenesis</keyword>
<dbReference type="Pfam" id="PF04751">
    <property type="entry name" value="DarP"/>
    <property type="match status" value="1"/>
</dbReference>
<evidence type="ECO:0000256" key="2">
    <source>
        <dbReference type="ARBA" id="ARBA00022517"/>
    </source>
</evidence>
<dbReference type="GO" id="GO:0019843">
    <property type="term" value="F:rRNA binding"/>
    <property type="evidence" value="ECO:0007669"/>
    <property type="project" value="UniProtKB-KW"/>
</dbReference>
<dbReference type="Proteomes" id="UP000599024">
    <property type="component" value="Unassembled WGS sequence"/>
</dbReference>
<evidence type="ECO:0000256" key="1">
    <source>
        <dbReference type="ARBA" id="ARBA00022490"/>
    </source>
</evidence>
<dbReference type="SUPFAM" id="SSF158710">
    <property type="entry name" value="PSPTO4464-like"/>
    <property type="match status" value="1"/>
</dbReference>
<keyword evidence="4" id="KW-0694">RNA-binding</keyword>
<evidence type="ECO:0000313" key="6">
    <source>
        <dbReference type="Proteomes" id="UP000599024"/>
    </source>
</evidence>
<evidence type="ECO:0000313" key="5">
    <source>
        <dbReference type="EMBL" id="MBC8208090.1"/>
    </source>
</evidence>
<evidence type="ECO:0000256" key="4">
    <source>
        <dbReference type="ARBA" id="ARBA00022884"/>
    </source>
</evidence>
<dbReference type="Gene3D" id="1.10.60.30">
    <property type="entry name" value="PSPTO4464-like domains"/>
    <property type="match status" value="1"/>
</dbReference>
<dbReference type="PANTHER" id="PTHR38101:SF1">
    <property type="entry name" value="UPF0307 PROTEIN YJGA"/>
    <property type="match status" value="1"/>
</dbReference>
<name>A0A8J6TBX2_9BACT</name>
<keyword evidence="3" id="KW-0699">rRNA-binding</keyword>
<proteinExistence type="predicted"/>
<organism evidence="5 6">
    <name type="scientific">Candidatus Desulfatifera sulfidica</name>
    <dbReference type="NCBI Taxonomy" id="2841691"/>
    <lineage>
        <taxon>Bacteria</taxon>
        <taxon>Pseudomonadati</taxon>
        <taxon>Thermodesulfobacteriota</taxon>
        <taxon>Desulfobulbia</taxon>
        <taxon>Desulfobulbales</taxon>
        <taxon>Desulfobulbaceae</taxon>
        <taxon>Candidatus Desulfatifera</taxon>
    </lineage>
</organism>
<keyword evidence="1" id="KW-0963">Cytoplasm</keyword>
<gene>
    <name evidence="5" type="ORF">H8E79_02845</name>
</gene>
<protein>
    <submittedName>
        <fullName evidence="5">DUF615 domain-containing protein</fullName>
    </submittedName>
</protein>
<comment type="caution">
    <text evidence="5">The sequence shown here is derived from an EMBL/GenBank/DDBJ whole genome shotgun (WGS) entry which is preliminary data.</text>
</comment>
<dbReference type="InterPro" id="IPR006839">
    <property type="entry name" value="DarP"/>
</dbReference>